<dbReference type="PANTHER" id="PTHR42852">
    <property type="entry name" value="THIOL:DISULFIDE INTERCHANGE PROTEIN DSBE"/>
    <property type="match status" value="1"/>
</dbReference>
<dbReference type="Proteomes" id="UP000268007">
    <property type="component" value="Unassembled WGS sequence"/>
</dbReference>
<dbReference type="InterPro" id="IPR013766">
    <property type="entry name" value="Thioredoxin_domain"/>
</dbReference>
<keyword evidence="2" id="KW-0201">Cytochrome c-type biogenesis</keyword>
<dbReference type="CDD" id="cd02966">
    <property type="entry name" value="TlpA_like_family"/>
    <property type="match status" value="1"/>
</dbReference>
<feature type="signal peptide" evidence="5">
    <location>
        <begin position="1"/>
        <end position="21"/>
    </location>
</feature>
<dbReference type="AlphaFoldDB" id="A0A495J4X2"/>
<protein>
    <submittedName>
        <fullName evidence="7">Thiol-disulfide isomerase/thioredoxin</fullName>
    </submittedName>
</protein>
<evidence type="ECO:0000256" key="5">
    <source>
        <dbReference type="SAM" id="SignalP"/>
    </source>
</evidence>
<dbReference type="RefSeq" id="WP_162847128.1">
    <property type="nucleotide sequence ID" value="NZ_RBKU01000001.1"/>
</dbReference>
<dbReference type="Pfam" id="PF14289">
    <property type="entry name" value="DUF4369"/>
    <property type="match status" value="1"/>
</dbReference>
<dbReference type="PANTHER" id="PTHR42852:SF6">
    <property type="entry name" value="THIOL:DISULFIDE INTERCHANGE PROTEIN DSBE"/>
    <property type="match status" value="1"/>
</dbReference>
<evidence type="ECO:0000313" key="7">
    <source>
        <dbReference type="EMBL" id="RKR84007.1"/>
    </source>
</evidence>
<dbReference type="PROSITE" id="PS51352">
    <property type="entry name" value="THIOREDOXIN_2"/>
    <property type="match status" value="1"/>
</dbReference>
<evidence type="ECO:0000313" key="8">
    <source>
        <dbReference type="Proteomes" id="UP000268007"/>
    </source>
</evidence>
<proteinExistence type="predicted"/>
<dbReference type="PROSITE" id="PS00194">
    <property type="entry name" value="THIOREDOXIN_1"/>
    <property type="match status" value="1"/>
</dbReference>
<sequence>MNFKSFKICLLTLALPVMALAQNDPFTVTGKVATSHNGDVVYLVYINGKTTVKDSTIVKDGGFTLTGTIPAPQVAYLRIGKVQPANNIDFYLSKEKVTVTATDSLKYATVTGSKLAADYSRLMEKLHPLIKQRVLAQNKYVAIAAADRKGAEGVALVAQITESSKQMSAAIYDFVDHNPTSYVSLDFLEKVAGSVIRYDVIMPHYEKLNAELKSTISGKEFGEKIEGSKGIQVGNVAKGFESTTPDGKTLALKDVVATGKYTLVDFWASWCGPCRAENPNVVNAYATYHDKGFNILSVSLDTKGENWKAAIAKDGMPWNHVSSLLGWKEPAAVLYGIQAIPQNVLLNSKGVVVATNLRGEALLAKLKQLML</sequence>
<dbReference type="GO" id="GO:0016853">
    <property type="term" value="F:isomerase activity"/>
    <property type="evidence" value="ECO:0007669"/>
    <property type="project" value="UniProtKB-KW"/>
</dbReference>
<dbReference type="SUPFAM" id="SSF52833">
    <property type="entry name" value="Thioredoxin-like"/>
    <property type="match status" value="1"/>
</dbReference>
<reference evidence="7 8" key="1">
    <citation type="submission" date="2018-10" db="EMBL/GenBank/DDBJ databases">
        <title>Genomic Encyclopedia of Archaeal and Bacterial Type Strains, Phase II (KMG-II): from individual species to whole genera.</title>
        <authorList>
            <person name="Goeker M."/>
        </authorList>
    </citation>
    <scope>NUCLEOTIDE SEQUENCE [LARGE SCALE GENOMIC DNA]</scope>
    <source>
        <strain evidence="7 8">DSM 18602</strain>
    </source>
</reference>
<organism evidence="7 8">
    <name type="scientific">Mucilaginibacter gracilis</name>
    <dbReference type="NCBI Taxonomy" id="423350"/>
    <lineage>
        <taxon>Bacteria</taxon>
        <taxon>Pseudomonadati</taxon>
        <taxon>Bacteroidota</taxon>
        <taxon>Sphingobacteriia</taxon>
        <taxon>Sphingobacteriales</taxon>
        <taxon>Sphingobacteriaceae</taxon>
        <taxon>Mucilaginibacter</taxon>
    </lineage>
</organism>
<name>A0A495J4X2_9SPHI</name>
<dbReference type="Gene3D" id="3.40.30.10">
    <property type="entry name" value="Glutaredoxin"/>
    <property type="match status" value="1"/>
</dbReference>
<keyword evidence="4" id="KW-0676">Redox-active center</keyword>
<dbReference type="InterPro" id="IPR050553">
    <property type="entry name" value="Thioredoxin_ResA/DsbE_sf"/>
</dbReference>
<dbReference type="InterPro" id="IPR000866">
    <property type="entry name" value="AhpC/TSA"/>
</dbReference>
<comment type="subcellular location">
    <subcellularLocation>
        <location evidence="1">Cell envelope</location>
    </subcellularLocation>
</comment>
<dbReference type="InterPro" id="IPR025380">
    <property type="entry name" value="DUF4369"/>
</dbReference>
<dbReference type="GO" id="GO:0030313">
    <property type="term" value="C:cell envelope"/>
    <property type="evidence" value="ECO:0007669"/>
    <property type="project" value="UniProtKB-SubCell"/>
</dbReference>
<dbReference type="Pfam" id="PF00578">
    <property type="entry name" value="AhpC-TSA"/>
    <property type="match status" value="1"/>
</dbReference>
<dbReference type="InterPro" id="IPR036249">
    <property type="entry name" value="Thioredoxin-like_sf"/>
</dbReference>
<evidence type="ECO:0000256" key="1">
    <source>
        <dbReference type="ARBA" id="ARBA00004196"/>
    </source>
</evidence>
<comment type="caution">
    <text evidence="7">The sequence shown here is derived from an EMBL/GenBank/DDBJ whole genome shotgun (WGS) entry which is preliminary data.</text>
</comment>
<evidence type="ECO:0000256" key="4">
    <source>
        <dbReference type="ARBA" id="ARBA00023284"/>
    </source>
</evidence>
<keyword evidence="8" id="KW-1185">Reference proteome</keyword>
<feature type="domain" description="Thioredoxin" evidence="6">
    <location>
        <begin position="231"/>
        <end position="371"/>
    </location>
</feature>
<dbReference type="InterPro" id="IPR017937">
    <property type="entry name" value="Thioredoxin_CS"/>
</dbReference>
<keyword evidence="5" id="KW-0732">Signal</keyword>
<keyword evidence="7" id="KW-0413">Isomerase</keyword>
<evidence type="ECO:0000259" key="6">
    <source>
        <dbReference type="PROSITE" id="PS51352"/>
    </source>
</evidence>
<evidence type="ECO:0000256" key="2">
    <source>
        <dbReference type="ARBA" id="ARBA00022748"/>
    </source>
</evidence>
<dbReference type="GO" id="GO:0017004">
    <property type="term" value="P:cytochrome complex assembly"/>
    <property type="evidence" value="ECO:0007669"/>
    <property type="project" value="UniProtKB-KW"/>
</dbReference>
<gene>
    <name evidence="7" type="ORF">BDD43_4224</name>
</gene>
<accession>A0A495J4X2</accession>
<evidence type="ECO:0000256" key="3">
    <source>
        <dbReference type="ARBA" id="ARBA00023157"/>
    </source>
</evidence>
<dbReference type="EMBL" id="RBKU01000001">
    <property type="protein sequence ID" value="RKR84007.1"/>
    <property type="molecule type" value="Genomic_DNA"/>
</dbReference>
<feature type="chain" id="PRO_5019723543" evidence="5">
    <location>
        <begin position="22"/>
        <end position="371"/>
    </location>
</feature>
<keyword evidence="3" id="KW-1015">Disulfide bond</keyword>